<keyword evidence="1" id="KW-0732">Signal</keyword>
<feature type="signal peptide" evidence="1">
    <location>
        <begin position="1"/>
        <end position="24"/>
    </location>
</feature>
<comment type="caution">
    <text evidence="4">The sequence shown here is derived from an EMBL/GenBank/DDBJ whole genome shotgun (WGS) entry which is preliminary data.</text>
</comment>
<dbReference type="PANTHER" id="PTHR36509">
    <property type="entry name" value="BLL3101 PROTEIN"/>
    <property type="match status" value="1"/>
</dbReference>
<dbReference type="SUPFAM" id="SSF160935">
    <property type="entry name" value="VPA0735-like"/>
    <property type="match status" value="1"/>
</dbReference>
<dbReference type="PANTHER" id="PTHR36509:SF3">
    <property type="entry name" value="SIGNAL PEPTIDE PROTEIN"/>
    <property type="match status" value="1"/>
</dbReference>
<sequence>MEAVMRHAIAGAIAMTLMTASAHAQSLSPDEVAARTIQRRAVEAMIWGMPAVNADLMLQTMLGTTKAKPNEIIYWSKPVNWKNQTLTPNPDSIYLMSFWNVKDGPVVIDIPPAQGGSIAGNIVTAWQMPLEDAGPEGADKGQGGKYLILPPGYKGDAPAGYISLQSDTFSGFALLRSNLASHGDADVAKSVSYGKQVKVYPLAQAKDPPQTNFTDAYDVLFDSTIPFDASFYRSLDRVVQNEPWLDRDRAMIDQLASIGIEKGKAFNPDQKTVALLDQAAREAHAILEQRYDAGFAVINPGIRWFPAAVPEMVKAASTGYADPNTYPVDMRGVSYTLGFTGIKRLGTAQFYLLANKDRDGQPFDGAATYRLTVPANAPVKQYWSATVYDRETHALVRNMPSASRASISPGIQKNADGSVDVYFGPKAPEGKEANWVPTDPARKFELLFRLYGPEQPLFDHSWKLPDAERVAATIGGAKK</sequence>
<evidence type="ECO:0000313" key="4">
    <source>
        <dbReference type="EMBL" id="OSJ34859.1"/>
    </source>
</evidence>
<dbReference type="Gene3D" id="1.10.3360.10">
    <property type="entry name" value="VPA0735-like domain"/>
    <property type="match status" value="1"/>
</dbReference>
<proteinExistence type="predicted"/>
<dbReference type="InterPro" id="IPR010679">
    <property type="entry name" value="DUF1254"/>
</dbReference>
<feature type="domain" description="DUF1254" evidence="3">
    <location>
        <begin position="70"/>
        <end position="201"/>
    </location>
</feature>
<organism evidence="4 5">
    <name type="scientific">Bradyrhizobium japonicum</name>
    <dbReference type="NCBI Taxonomy" id="375"/>
    <lineage>
        <taxon>Bacteria</taxon>
        <taxon>Pseudomonadati</taxon>
        <taxon>Pseudomonadota</taxon>
        <taxon>Alphaproteobacteria</taxon>
        <taxon>Hyphomicrobiales</taxon>
        <taxon>Nitrobacteraceae</taxon>
        <taxon>Bradyrhizobium</taxon>
    </lineage>
</organism>
<dbReference type="InterPro" id="IPR037050">
    <property type="entry name" value="DUF1254_sf"/>
</dbReference>
<evidence type="ECO:0000256" key="1">
    <source>
        <dbReference type="SAM" id="SignalP"/>
    </source>
</evidence>
<protein>
    <submittedName>
        <fullName evidence="4">Uncharacterized protein</fullName>
    </submittedName>
</protein>
<evidence type="ECO:0000313" key="5">
    <source>
        <dbReference type="Proteomes" id="UP000193335"/>
    </source>
</evidence>
<dbReference type="EMBL" id="NAFL01000226">
    <property type="protein sequence ID" value="OSJ34859.1"/>
    <property type="molecule type" value="Genomic_DNA"/>
</dbReference>
<dbReference type="Pfam" id="PF06863">
    <property type="entry name" value="DUF1254"/>
    <property type="match status" value="1"/>
</dbReference>
<dbReference type="Gene3D" id="2.60.120.600">
    <property type="entry name" value="Domain of unknown function DUF1214, C-terminal domain"/>
    <property type="match status" value="1"/>
</dbReference>
<accession>A0A1Y2JT66</accession>
<evidence type="ECO:0000259" key="3">
    <source>
        <dbReference type="Pfam" id="PF06863"/>
    </source>
</evidence>
<dbReference type="InterPro" id="IPR037049">
    <property type="entry name" value="DUF1214_C_sf"/>
</dbReference>
<feature type="domain" description="DUF1214" evidence="2">
    <location>
        <begin position="349"/>
        <end position="455"/>
    </location>
</feature>
<evidence type="ECO:0000259" key="2">
    <source>
        <dbReference type="Pfam" id="PF06742"/>
    </source>
</evidence>
<dbReference type="AlphaFoldDB" id="A0A1Y2JT66"/>
<feature type="chain" id="PRO_5012192395" evidence="1">
    <location>
        <begin position="25"/>
        <end position="479"/>
    </location>
</feature>
<dbReference type="InterPro" id="IPR010621">
    <property type="entry name" value="DUF1214"/>
</dbReference>
<dbReference type="Pfam" id="PF06742">
    <property type="entry name" value="DUF1214"/>
    <property type="match status" value="1"/>
</dbReference>
<gene>
    <name evidence="4" type="ORF">BSZ19_10640</name>
</gene>
<name>A0A1Y2JT66_BRAJP</name>
<dbReference type="Gene3D" id="2.60.40.1610">
    <property type="entry name" value="Domain of unknown function DUF1254"/>
    <property type="match status" value="1"/>
</dbReference>
<reference evidence="4 5" key="1">
    <citation type="submission" date="2017-03" db="EMBL/GenBank/DDBJ databases">
        <title>Whole genome sequences of fourteen strains of Bradyrhizobium canariense and one strain of Bradyrhizobium japonicum isolated from Lupinus (Papilionoideae: Genisteae) species in Algeria.</title>
        <authorList>
            <person name="Crovadore J."/>
            <person name="Chekireb D."/>
            <person name="Brachmann A."/>
            <person name="Chablais R."/>
            <person name="Cochard B."/>
            <person name="Lefort F."/>
        </authorList>
    </citation>
    <scope>NUCLEOTIDE SEQUENCE [LARGE SCALE GENOMIC DNA]</scope>
    <source>
        <strain evidence="4 5">UBMA197</strain>
    </source>
</reference>
<dbReference type="Proteomes" id="UP000193335">
    <property type="component" value="Unassembled WGS sequence"/>
</dbReference>